<evidence type="ECO:0000313" key="8">
    <source>
        <dbReference type="EMBL" id="TCU52953.1"/>
    </source>
</evidence>
<dbReference type="EMBL" id="SMBP01000029">
    <property type="protein sequence ID" value="TCU52953.1"/>
    <property type="molecule type" value="Genomic_DNA"/>
</dbReference>
<dbReference type="NCBIfam" id="TIGR04337">
    <property type="entry name" value="AmmeMemoSam_rS"/>
    <property type="match status" value="1"/>
</dbReference>
<dbReference type="InterPro" id="IPR007197">
    <property type="entry name" value="rSAM"/>
</dbReference>
<dbReference type="InterPro" id="IPR058240">
    <property type="entry name" value="rSAM_sf"/>
</dbReference>
<dbReference type="GO" id="GO:0046872">
    <property type="term" value="F:metal ion binding"/>
    <property type="evidence" value="ECO:0007669"/>
    <property type="project" value="UniProtKB-KW"/>
</dbReference>
<dbReference type="Pfam" id="PF04055">
    <property type="entry name" value="Radical_SAM"/>
    <property type="match status" value="1"/>
</dbReference>
<evidence type="ECO:0000256" key="2">
    <source>
        <dbReference type="ARBA" id="ARBA00022691"/>
    </source>
</evidence>
<feature type="domain" description="Radical SAM core" evidence="7">
    <location>
        <begin position="56"/>
        <end position="273"/>
    </location>
</feature>
<keyword evidence="4 6" id="KW-0408">Iron</keyword>
<dbReference type="SFLD" id="SFLDG01101">
    <property type="entry name" value="Uncharacterised_Radical_SAM_Su"/>
    <property type="match status" value="1"/>
</dbReference>
<comment type="caution">
    <text evidence="8">The sequence shown here is derived from an EMBL/GenBank/DDBJ whole genome shotgun (WGS) entry which is preliminary data.</text>
</comment>
<keyword evidence="2 6" id="KW-0949">S-adenosyl-L-methionine</keyword>
<dbReference type="GO" id="GO:0051539">
    <property type="term" value="F:4 iron, 4 sulfur cluster binding"/>
    <property type="evidence" value="ECO:0007669"/>
    <property type="project" value="UniProtKB-KW"/>
</dbReference>
<dbReference type="AlphaFoldDB" id="A0A4R3SW65"/>
<dbReference type="SUPFAM" id="SSF102114">
    <property type="entry name" value="Radical SAM enzymes"/>
    <property type="match status" value="1"/>
</dbReference>
<dbReference type="PANTHER" id="PTHR30352:SF5">
    <property type="entry name" value="PYRUVATE FORMATE-LYASE 1-ACTIVATING ENZYME"/>
    <property type="match status" value="1"/>
</dbReference>
<reference evidence="8 9" key="1">
    <citation type="submission" date="2019-03" db="EMBL/GenBank/DDBJ databases">
        <title>Genomic Encyclopedia of Type Strains, Phase IV (KMG-IV): sequencing the most valuable type-strain genomes for metagenomic binning, comparative biology and taxonomic classification.</title>
        <authorList>
            <person name="Goeker M."/>
        </authorList>
    </citation>
    <scope>NUCLEOTIDE SEQUENCE [LARGE SCALE GENOMIC DNA]</scope>
    <source>
        <strain evidence="8 9">DSM 29481</strain>
    </source>
</reference>
<keyword evidence="5 6" id="KW-0411">Iron-sulfur</keyword>
<dbReference type="RefSeq" id="WP_132225713.1">
    <property type="nucleotide sequence ID" value="NZ_JANKBG010000030.1"/>
</dbReference>
<evidence type="ECO:0000256" key="5">
    <source>
        <dbReference type="ARBA" id="ARBA00023014"/>
    </source>
</evidence>
<keyword evidence="8" id="KW-0670">Pyruvate</keyword>
<gene>
    <name evidence="8" type="ORF">EDD61_12924</name>
</gene>
<keyword evidence="9" id="KW-1185">Reference proteome</keyword>
<evidence type="ECO:0000256" key="3">
    <source>
        <dbReference type="ARBA" id="ARBA00022723"/>
    </source>
</evidence>
<dbReference type="InterPro" id="IPR027596">
    <property type="entry name" value="AmmeMemoSam_rS"/>
</dbReference>
<dbReference type="InterPro" id="IPR016431">
    <property type="entry name" value="Pyrv-formate_lyase-activ_prd"/>
</dbReference>
<keyword evidence="8" id="KW-0456">Lyase</keyword>
<feature type="binding site" evidence="6">
    <location>
        <position position="71"/>
    </location>
    <ligand>
        <name>[4Fe-4S] cluster</name>
        <dbReference type="ChEBI" id="CHEBI:49883"/>
        <note>4Fe-4S-S-AdoMet</note>
    </ligand>
</feature>
<evidence type="ECO:0000256" key="6">
    <source>
        <dbReference type="PIRSR" id="PIRSR004869-50"/>
    </source>
</evidence>
<dbReference type="InterPro" id="IPR034457">
    <property type="entry name" value="Organic_radical-activating"/>
</dbReference>
<organism evidence="8 9">
    <name type="scientific">Longicatena caecimuris</name>
    <dbReference type="NCBI Taxonomy" id="1796635"/>
    <lineage>
        <taxon>Bacteria</taxon>
        <taxon>Bacillati</taxon>
        <taxon>Bacillota</taxon>
        <taxon>Erysipelotrichia</taxon>
        <taxon>Erysipelotrichales</taxon>
        <taxon>Erysipelotrichaceae</taxon>
        <taxon>Longicatena</taxon>
    </lineage>
</organism>
<dbReference type="PIRSF" id="PIRSF004869">
    <property type="entry name" value="PflX_prd"/>
    <property type="match status" value="1"/>
</dbReference>
<keyword evidence="3 6" id="KW-0479">Metal-binding</keyword>
<dbReference type="PROSITE" id="PS51918">
    <property type="entry name" value="RADICAL_SAM"/>
    <property type="match status" value="1"/>
</dbReference>
<dbReference type="PANTHER" id="PTHR30352">
    <property type="entry name" value="PYRUVATE FORMATE-LYASE-ACTIVATING ENZYME"/>
    <property type="match status" value="1"/>
</dbReference>
<dbReference type="CDD" id="cd01335">
    <property type="entry name" value="Radical_SAM"/>
    <property type="match status" value="1"/>
</dbReference>
<name>A0A4R3SW65_9FIRM</name>
<feature type="binding site" evidence="6">
    <location>
        <position position="75"/>
    </location>
    <ligand>
        <name>[4Fe-4S] cluster</name>
        <dbReference type="ChEBI" id="CHEBI:49883"/>
        <note>4Fe-4S-S-AdoMet</note>
    </ligand>
</feature>
<keyword evidence="1" id="KW-0004">4Fe-4S</keyword>
<comment type="cofactor">
    <cofactor evidence="6">
        <name>[4Fe-4S] cluster</name>
        <dbReference type="ChEBI" id="CHEBI:49883"/>
    </cofactor>
    <text evidence="6">Binds 1 [4Fe-4S] cluster. The cluster is coordinated with 3 cysteines and an exchangeable S-adenosyl-L-methionine.</text>
</comment>
<protein>
    <submittedName>
        <fullName evidence="8">Pyruvate formate lyase activating enzyme</fullName>
    </submittedName>
</protein>
<dbReference type="Proteomes" id="UP000295773">
    <property type="component" value="Unassembled WGS sequence"/>
</dbReference>
<evidence type="ECO:0000313" key="9">
    <source>
        <dbReference type="Proteomes" id="UP000295773"/>
    </source>
</evidence>
<dbReference type="GO" id="GO:0016829">
    <property type="term" value="F:lyase activity"/>
    <property type="evidence" value="ECO:0007669"/>
    <property type="project" value="UniProtKB-KW"/>
</dbReference>
<proteinExistence type="predicted"/>
<dbReference type="Gene3D" id="3.20.20.70">
    <property type="entry name" value="Aldolase class I"/>
    <property type="match status" value="1"/>
</dbReference>
<accession>A0A4R3SW65</accession>
<evidence type="ECO:0000256" key="4">
    <source>
        <dbReference type="ARBA" id="ARBA00023004"/>
    </source>
</evidence>
<dbReference type="SFLD" id="SFLDS00029">
    <property type="entry name" value="Radical_SAM"/>
    <property type="match status" value="1"/>
</dbReference>
<sequence length="273" mass="30920">MKNVVCDLCFHHCVLKEGQRGFCRARIVKHGKIICENYGKITSLALDPIEKKPLRRFHPGSNILSIGSYGCNMRCPFCQNHEISMSETIPYHPISPATLVELACAKRKDGNIGIAFTYNEPLISYEYVFDCAVAAKAKDLAVVIVSNGMIETTKLLALLPYVDAMNIDLKGFQDNIYEELAGNLEQVKETIRCAAAHTHVEITSLIVPRRNDAIADMLKQCKWLAQIDANIPLHITRYFPHYHQLDAPTDIQLLEHLLQEAKQYLTYVYKGNW</sequence>
<evidence type="ECO:0000256" key="1">
    <source>
        <dbReference type="ARBA" id="ARBA00022485"/>
    </source>
</evidence>
<evidence type="ECO:0000259" key="7">
    <source>
        <dbReference type="PROSITE" id="PS51918"/>
    </source>
</evidence>
<feature type="binding site" evidence="6">
    <location>
        <position position="78"/>
    </location>
    <ligand>
        <name>[4Fe-4S] cluster</name>
        <dbReference type="ChEBI" id="CHEBI:49883"/>
        <note>4Fe-4S-S-AdoMet</note>
    </ligand>
</feature>
<dbReference type="InterPro" id="IPR013785">
    <property type="entry name" value="Aldolase_TIM"/>
</dbReference>